<dbReference type="AlphaFoldDB" id="A0A5C8D7Z5"/>
<comment type="caution">
    <text evidence="1">The sequence shown here is derived from an EMBL/GenBank/DDBJ whole genome shotgun (WGS) entry which is preliminary data.</text>
</comment>
<evidence type="ECO:0000313" key="2">
    <source>
        <dbReference type="Proteomes" id="UP000324638"/>
    </source>
</evidence>
<dbReference type="Proteomes" id="UP000324638">
    <property type="component" value="Unassembled WGS sequence"/>
</dbReference>
<evidence type="ECO:0008006" key="3">
    <source>
        <dbReference type="Google" id="ProtNLM"/>
    </source>
</evidence>
<proteinExistence type="predicted"/>
<accession>A0A5C8D7Z5</accession>
<dbReference type="EMBL" id="SAXU01000001">
    <property type="protein sequence ID" value="TXJ21068.1"/>
    <property type="molecule type" value="Genomic_DNA"/>
</dbReference>
<sequence length="168" mass="18968">MFRNIFIVISVLFIFSCKTIEIPPQKEEPKPTVKKEEEPPKIKIKEFGADNEVLCVTIGDKIYYVLGKNSSQNINEQNIKNISLVAPLKISEEIVKGYKGIVITYYDVKIFLGEKSSSEVKVGLFEPQKNSWTVGNDTDRSQSIQLKLSDRSTGLMTIGRSSISLSYR</sequence>
<evidence type="ECO:0000313" key="1">
    <source>
        <dbReference type="EMBL" id="TXJ21068.1"/>
    </source>
</evidence>
<protein>
    <recommendedName>
        <fullName evidence="3">Lipoprotein</fullName>
    </recommendedName>
</protein>
<dbReference type="RefSeq" id="WP_147739097.1">
    <property type="nucleotide sequence ID" value="NZ_SAXU01000001.1"/>
</dbReference>
<name>A0A5C8D7Z5_9SPIR</name>
<organism evidence="1 2">
    <name type="scientific">Brachyspira aalborgi</name>
    <dbReference type="NCBI Taxonomy" id="29522"/>
    <lineage>
        <taxon>Bacteria</taxon>
        <taxon>Pseudomonadati</taxon>
        <taxon>Spirochaetota</taxon>
        <taxon>Spirochaetia</taxon>
        <taxon>Brachyspirales</taxon>
        <taxon>Brachyspiraceae</taxon>
        <taxon>Brachyspira</taxon>
    </lineage>
</organism>
<reference evidence="1 2" key="1">
    <citation type="journal article" date="1992" name="Lakartidningen">
        <title>[Penicillin V and not amoxicillin is the first choice preparation in acute otitis].</title>
        <authorList>
            <person name="Kamme C."/>
            <person name="Lundgren K."/>
            <person name="Prellner K."/>
        </authorList>
    </citation>
    <scope>NUCLEOTIDE SEQUENCE [LARGE SCALE GENOMIC DNA]</scope>
    <source>
        <strain evidence="1 2">513A</strain>
    </source>
</reference>
<dbReference type="PROSITE" id="PS51257">
    <property type="entry name" value="PROKAR_LIPOPROTEIN"/>
    <property type="match status" value="1"/>
</dbReference>
<gene>
    <name evidence="1" type="ORF">EPJ79_08035</name>
</gene>